<dbReference type="PRINTS" id="PR00778">
    <property type="entry name" value="HTHARSR"/>
</dbReference>
<dbReference type="InterPro" id="IPR011991">
    <property type="entry name" value="ArsR-like_HTH"/>
</dbReference>
<evidence type="ECO:0000313" key="6">
    <source>
        <dbReference type="Proteomes" id="UP001059617"/>
    </source>
</evidence>
<name>A0ABY5WAV8_9ACTN</name>
<evidence type="ECO:0000256" key="1">
    <source>
        <dbReference type="ARBA" id="ARBA00023015"/>
    </source>
</evidence>
<dbReference type="SUPFAM" id="SSF46785">
    <property type="entry name" value="Winged helix' DNA-binding domain"/>
    <property type="match status" value="1"/>
</dbReference>
<reference evidence="5" key="1">
    <citation type="submission" date="2021-04" db="EMBL/GenBank/DDBJ databases">
        <authorList>
            <person name="Hartkoorn R.C."/>
            <person name="Beaudoing E."/>
            <person name="Hot D."/>
        </authorList>
    </citation>
    <scope>NUCLEOTIDE SEQUENCE</scope>
    <source>
        <strain evidence="5">NRRL B-16292</strain>
    </source>
</reference>
<dbReference type="InterPro" id="IPR051081">
    <property type="entry name" value="HTH_MetalResp_TranReg"/>
</dbReference>
<sequence>MFESEGLGLRAVAHPLRLRILSLLSGEQLSASEIARRLGESAANVSFHLRKLREAGLVELAGEERIRGGVAKLYRHNPASGERLRMDADFRLLAQGMGQELARRALDAAPDSVPVFTDFEGWVDADTAERAVELARELGKLLHAGARPPGDGSVRLAASLAVFRVREP</sequence>
<evidence type="ECO:0000256" key="3">
    <source>
        <dbReference type="ARBA" id="ARBA00023163"/>
    </source>
</evidence>
<dbReference type="PANTHER" id="PTHR33154">
    <property type="entry name" value="TRANSCRIPTIONAL REGULATOR, ARSR FAMILY"/>
    <property type="match status" value="1"/>
</dbReference>
<dbReference type="PANTHER" id="PTHR33154:SF33">
    <property type="entry name" value="TRANSCRIPTIONAL REPRESSOR SDPR"/>
    <property type="match status" value="1"/>
</dbReference>
<dbReference type="Gene3D" id="1.10.10.10">
    <property type="entry name" value="Winged helix-like DNA-binding domain superfamily/Winged helix DNA-binding domain"/>
    <property type="match status" value="1"/>
</dbReference>
<evidence type="ECO:0000259" key="4">
    <source>
        <dbReference type="PROSITE" id="PS50987"/>
    </source>
</evidence>
<accession>A0ABY5WAV8</accession>
<keyword evidence="2" id="KW-0238">DNA-binding</keyword>
<dbReference type="CDD" id="cd00090">
    <property type="entry name" value="HTH_ARSR"/>
    <property type="match status" value="1"/>
</dbReference>
<dbReference type="Proteomes" id="UP001059617">
    <property type="component" value="Chromosome"/>
</dbReference>
<feature type="domain" description="HTH arsR-type" evidence="4">
    <location>
        <begin position="1"/>
        <end position="91"/>
    </location>
</feature>
<dbReference type="EMBL" id="CP073720">
    <property type="protein sequence ID" value="UWP86421.1"/>
    <property type="molecule type" value="Genomic_DNA"/>
</dbReference>
<dbReference type="RefSeq" id="WP_259865578.1">
    <property type="nucleotide sequence ID" value="NZ_BAAAST010000027.1"/>
</dbReference>
<protein>
    <submittedName>
        <fullName evidence="5">Helix-turn-helix domain-containing protein</fullName>
    </submittedName>
</protein>
<dbReference type="Pfam" id="PF12840">
    <property type="entry name" value="HTH_20"/>
    <property type="match status" value="1"/>
</dbReference>
<dbReference type="InterPro" id="IPR036390">
    <property type="entry name" value="WH_DNA-bd_sf"/>
</dbReference>
<reference evidence="5" key="2">
    <citation type="submission" date="2022-09" db="EMBL/GenBank/DDBJ databases">
        <title>Biosynthetic gene clusters of Dactylosporangioum fulvum.</title>
        <authorList>
            <person name="Caradec T."/>
        </authorList>
    </citation>
    <scope>NUCLEOTIDE SEQUENCE</scope>
    <source>
        <strain evidence="5">NRRL B-16292</strain>
    </source>
</reference>
<proteinExistence type="predicted"/>
<dbReference type="PROSITE" id="PS50987">
    <property type="entry name" value="HTH_ARSR_2"/>
    <property type="match status" value="1"/>
</dbReference>
<gene>
    <name evidence="5" type="ORF">Dfulv_20130</name>
</gene>
<keyword evidence="6" id="KW-1185">Reference proteome</keyword>
<organism evidence="5 6">
    <name type="scientific">Dactylosporangium fulvum</name>
    <dbReference type="NCBI Taxonomy" id="53359"/>
    <lineage>
        <taxon>Bacteria</taxon>
        <taxon>Bacillati</taxon>
        <taxon>Actinomycetota</taxon>
        <taxon>Actinomycetes</taxon>
        <taxon>Micromonosporales</taxon>
        <taxon>Micromonosporaceae</taxon>
        <taxon>Dactylosporangium</taxon>
    </lineage>
</organism>
<keyword evidence="1" id="KW-0805">Transcription regulation</keyword>
<dbReference type="InterPro" id="IPR036388">
    <property type="entry name" value="WH-like_DNA-bd_sf"/>
</dbReference>
<evidence type="ECO:0000313" key="5">
    <source>
        <dbReference type="EMBL" id="UWP86421.1"/>
    </source>
</evidence>
<keyword evidence="3" id="KW-0804">Transcription</keyword>
<dbReference type="InterPro" id="IPR001845">
    <property type="entry name" value="HTH_ArsR_DNA-bd_dom"/>
</dbReference>
<evidence type="ECO:0000256" key="2">
    <source>
        <dbReference type="ARBA" id="ARBA00023125"/>
    </source>
</evidence>
<dbReference type="SMART" id="SM00418">
    <property type="entry name" value="HTH_ARSR"/>
    <property type="match status" value="1"/>
</dbReference>